<organism evidence="2 3">
    <name type="scientific">Spirosoma pollinicola</name>
    <dbReference type="NCBI Taxonomy" id="2057025"/>
    <lineage>
        <taxon>Bacteria</taxon>
        <taxon>Pseudomonadati</taxon>
        <taxon>Bacteroidota</taxon>
        <taxon>Cytophagia</taxon>
        <taxon>Cytophagales</taxon>
        <taxon>Cytophagaceae</taxon>
        <taxon>Spirosoma</taxon>
    </lineage>
</organism>
<keyword evidence="3" id="KW-1185">Reference proteome</keyword>
<dbReference type="InterPro" id="IPR029044">
    <property type="entry name" value="Nucleotide-diphossugar_trans"/>
</dbReference>
<dbReference type="RefSeq" id="WP_100987672.1">
    <property type="nucleotide sequence ID" value="NZ_CP025096.1"/>
</dbReference>
<protein>
    <submittedName>
        <fullName evidence="2">Glycosyl transferase family 2</fullName>
    </submittedName>
</protein>
<dbReference type="OrthoDB" id="744361at2"/>
<dbReference type="CDD" id="cd00761">
    <property type="entry name" value="Glyco_tranf_GTA_type"/>
    <property type="match status" value="1"/>
</dbReference>
<sequence length="258" mass="30483">MVPGKTTFDNVTLLITHFNRSNSLKRLLSAFHDLNCSFADIVVSDDSSQSVHFQALKSLQKQYNFRLVTSVSNRGLANNLNKGQDAVQTPYTLYIQEDFVPQPSFVPKLQESVAFMQQDNTLDMVRFYAYFIYPYLRPFKNGFSEMVFSPWAANYNKIYCYSDHPHLRRSTFLDKFGRYVEGIKGDRAEYRMCISFLQKRGKALFYNDYESLLIQENDAQEPSTMKRAEWTQHQNPFIIIVRYIYRQIRYNYDIRFLT</sequence>
<dbReference type="EMBL" id="CP025096">
    <property type="protein sequence ID" value="AUD01952.1"/>
    <property type="molecule type" value="Genomic_DNA"/>
</dbReference>
<dbReference type="Gene3D" id="3.90.550.10">
    <property type="entry name" value="Spore Coat Polysaccharide Biosynthesis Protein SpsA, Chain A"/>
    <property type="match status" value="1"/>
</dbReference>
<dbReference type="Pfam" id="PF00535">
    <property type="entry name" value="Glycos_transf_2"/>
    <property type="match status" value="1"/>
</dbReference>
<reference evidence="2 3" key="1">
    <citation type="submission" date="2017-11" db="EMBL/GenBank/DDBJ databases">
        <title>Taxonomic description and genome sequences of Spirosoma HA7 sp. nov., isolated from pollen microhabitat of Corylus avellana.</title>
        <authorList>
            <person name="Ambika Manirajan B."/>
            <person name="Suarez C."/>
            <person name="Ratering S."/>
            <person name="Geissler-Plaum R."/>
            <person name="Cardinale M."/>
            <person name="Sylvia S."/>
        </authorList>
    </citation>
    <scope>NUCLEOTIDE SEQUENCE [LARGE SCALE GENOMIC DNA]</scope>
    <source>
        <strain evidence="2 3">HA7</strain>
    </source>
</reference>
<dbReference type="SUPFAM" id="SSF53448">
    <property type="entry name" value="Nucleotide-diphospho-sugar transferases"/>
    <property type="match status" value="1"/>
</dbReference>
<proteinExistence type="predicted"/>
<dbReference type="GO" id="GO:0016740">
    <property type="term" value="F:transferase activity"/>
    <property type="evidence" value="ECO:0007669"/>
    <property type="project" value="UniProtKB-KW"/>
</dbReference>
<gene>
    <name evidence="2" type="ORF">CWM47_09055</name>
</gene>
<evidence type="ECO:0000259" key="1">
    <source>
        <dbReference type="Pfam" id="PF00535"/>
    </source>
</evidence>
<evidence type="ECO:0000313" key="2">
    <source>
        <dbReference type="EMBL" id="AUD01952.1"/>
    </source>
</evidence>
<dbReference type="Proteomes" id="UP000232883">
    <property type="component" value="Chromosome"/>
</dbReference>
<dbReference type="InterPro" id="IPR001173">
    <property type="entry name" value="Glyco_trans_2-like"/>
</dbReference>
<evidence type="ECO:0000313" key="3">
    <source>
        <dbReference type="Proteomes" id="UP000232883"/>
    </source>
</evidence>
<keyword evidence="2" id="KW-0808">Transferase</keyword>
<name>A0A2K8YWE8_9BACT</name>
<dbReference type="KEGG" id="spir:CWM47_09055"/>
<dbReference type="AlphaFoldDB" id="A0A2K8YWE8"/>
<feature type="domain" description="Glycosyltransferase 2-like" evidence="1">
    <location>
        <begin position="13"/>
        <end position="130"/>
    </location>
</feature>
<accession>A0A2K8YWE8</accession>